<evidence type="ECO:0000313" key="2">
    <source>
        <dbReference type="Proteomes" id="UP001163846"/>
    </source>
</evidence>
<accession>A0AA38NXL5</accession>
<gene>
    <name evidence="1" type="ORF">F5878DRAFT_713702</name>
</gene>
<proteinExistence type="predicted"/>
<organism evidence="1 2">
    <name type="scientific">Lentinula raphanica</name>
    <dbReference type="NCBI Taxonomy" id="153919"/>
    <lineage>
        <taxon>Eukaryota</taxon>
        <taxon>Fungi</taxon>
        <taxon>Dikarya</taxon>
        <taxon>Basidiomycota</taxon>
        <taxon>Agaricomycotina</taxon>
        <taxon>Agaricomycetes</taxon>
        <taxon>Agaricomycetidae</taxon>
        <taxon>Agaricales</taxon>
        <taxon>Marasmiineae</taxon>
        <taxon>Omphalotaceae</taxon>
        <taxon>Lentinula</taxon>
    </lineage>
</organism>
<comment type="caution">
    <text evidence="1">The sequence shown here is derived from an EMBL/GenBank/DDBJ whole genome shotgun (WGS) entry which is preliminary data.</text>
</comment>
<protein>
    <submittedName>
        <fullName evidence="1">Uncharacterized protein</fullName>
    </submittedName>
</protein>
<sequence>MSVSGFSLASLYSQGSIHKLSKALGYRPLLIRHTDVPLIYSNDLYNTLSDSEDEERSFVTDPFLIPDIDTAKPVMLFTPAASNKSPILPDGSRNKMFVFRGFWKIERDADYVATKADWEMMSPLARAKITQLYGGRDRSTRIELRESYLTRFKLTKAVVYPPADCDDATSWSVNDNLTDEPGIYPEIHIGDEEGHERIYFDSYEGLKIISLRKVLAKATHSSLEFLLDHLMNLGSYVSRSHSHLRLKDTAHGIVL</sequence>
<name>A0AA38NXL5_9AGAR</name>
<dbReference type="Proteomes" id="UP001163846">
    <property type="component" value="Unassembled WGS sequence"/>
</dbReference>
<evidence type="ECO:0000313" key="1">
    <source>
        <dbReference type="EMBL" id="KAJ3832496.1"/>
    </source>
</evidence>
<keyword evidence="2" id="KW-1185">Reference proteome</keyword>
<reference evidence="1" key="1">
    <citation type="submission" date="2022-08" db="EMBL/GenBank/DDBJ databases">
        <authorList>
            <consortium name="DOE Joint Genome Institute"/>
            <person name="Min B."/>
            <person name="Riley R."/>
            <person name="Sierra-Patev S."/>
            <person name="Naranjo-Ortiz M."/>
            <person name="Looney B."/>
            <person name="Konkel Z."/>
            <person name="Slot J.C."/>
            <person name="Sakamoto Y."/>
            <person name="Steenwyk J.L."/>
            <person name="Rokas A."/>
            <person name="Carro J."/>
            <person name="Camarero S."/>
            <person name="Ferreira P."/>
            <person name="Molpeceres G."/>
            <person name="Ruiz-Duenas F.J."/>
            <person name="Serrano A."/>
            <person name="Henrissat B."/>
            <person name="Drula E."/>
            <person name="Hughes K.W."/>
            <person name="Mata J.L."/>
            <person name="Ishikawa N.K."/>
            <person name="Vargas-Isla R."/>
            <person name="Ushijima S."/>
            <person name="Smith C.A."/>
            <person name="Ahrendt S."/>
            <person name="Andreopoulos W."/>
            <person name="He G."/>
            <person name="Labutti K."/>
            <person name="Lipzen A."/>
            <person name="Ng V."/>
            <person name="Sandor L."/>
            <person name="Barry K."/>
            <person name="Martinez A.T."/>
            <person name="Xiao Y."/>
            <person name="Gibbons J.G."/>
            <person name="Terashima K."/>
            <person name="Hibbett D.S."/>
            <person name="Grigoriev I.V."/>
        </authorList>
    </citation>
    <scope>NUCLEOTIDE SEQUENCE</scope>
    <source>
        <strain evidence="1">TFB9207</strain>
    </source>
</reference>
<dbReference type="EMBL" id="MU806941">
    <property type="protein sequence ID" value="KAJ3832496.1"/>
    <property type="molecule type" value="Genomic_DNA"/>
</dbReference>
<dbReference type="AlphaFoldDB" id="A0AA38NXL5"/>